<dbReference type="InterPro" id="IPR001789">
    <property type="entry name" value="Sig_transdc_resp-reg_receiver"/>
</dbReference>
<dbReference type="InterPro" id="IPR036890">
    <property type="entry name" value="HATPase_C_sf"/>
</dbReference>
<evidence type="ECO:0000256" key="2">
    <source>
        <dbReference type="ARBA" id="ARBA00012438"/>
    </source>
</evidence>
<feature type="coiled-coil region" evidence="5">
    <location>
        <begin position="407"/>
        <end position="437"/>
    </location>
</feature>
<protein>
    <recommendedName>
        <fullName evidence="2">histidine kinase</fullName>
        <ecNumber evidence="2">2.7.13.3</ecNumber>
    </recommendedName>
</protein>
<dbReference type="NCBIfam" id="TIGR00229">
    <property type="entry name" value="sensory_box"/>
    <property type="match status" value="1"/>
</dbReference>
<dbReference type="PROSITE" id="PS50110">
    <property type="entry name" value="RESPONSE_REGULATORY"/>
    <property type="match status" value="1"/>
</dbReference>
<feature type="domain" description="Response regulatory" evidence="7">
    <location>
        <begin position="827"/>
        <end position="943"/>
    </location>
</feature>
<comment type="caution">
    <text evidence="9">The sequence shown here is derived from an EMBL/GenBank/DDBJ whole genome shotgun (WGS) entry which is preliminary data.</text>
</comment>
<dbReference type="SUPFAM" id="SSF47384">
    <property type="entry name" value="Homodimeric domain of signal transducing histidine kinase"/>
    <property type="match status" value="1"/>
</dbReference>
<reference evidence="9 10" key="1">
    <citation type="journal article" date="2015" name="Int. J. Syst. Evol. Microbiol.">
        <title>Roseomonas oryzae sp. nov., isolated from paddy rhizosphere soil.</title>
        <authorList>
            <person name="Ramaprasad E.V."/>
            <person name="Sasikala Ch."/>
            <person name="Ramana Ch.V."/>
        </authorList>
    </citation>
    <scope>NUCLEOTIDE SEQUENCE [LARGE SCALE GENOMIC DNA]</scope>
    <source>
        <strain evidence="9 10">KCTC 42542</strain>
    </source>
</reference>
<feature type="domain" description="PAC" evidence="8">
    <location>
        <begin position="516"/>
        <end position="568"/>
    </location>
</feature>
<dbReference type="InterPro" id="IPR013656">
    <property type="entry name" value="PAS_4"/>
</dbReference>
<comment type="catalytic activity">
    <reaction evidence="1">
        <text>ATP + protein L-histidine = ADP + protein N-phospho-L-histidine.</text>
        <dbReference type="EC" id="2.7.13.3"/>
    </reaction>
</comment>
<dbReference type="CDD" id="cd18161">
    <property type="entry name" value="REC_hyHK_blue-like"/>
    <property type="match status" value="1"/>
</dbReference>
<dbReference type="SMART" id="SM00091">
    <property type="entry name" value="PAS"/>
    <property type="match status" value="3"/>
</dbReference>
<feature type="domain" description="Histidine kinase" evidence="6">
    <location>
        <begin position="581"/>
        <end position="805"/>
    </location>
</feature>
<sequence>MGAAIRTHDWTATPMGDPAGWPVALRNSLSLMLNSPESMYLLWGPELAFFFNDAYRPILGPRLGHALGRPVRQLWGDVWEAVRPFAEKALAGGTSRFEDMKIVMERHGVPEETWWSFSFSPLHDDAGAVAGVLCFTTETTARVIAARELASANALLADQVRERTAERERFAQLFEQAPTFMALLSGPQHRIELANPGFHQLIGHRPVLGRSVAEALPDVVAQGYLTLLDEVYRTGRTYTARGARYAVQAVPDGELQERYLDFVYQPIRDAAGQVAGIFLEGVDVTERTWQTAALEASERRLRALVEASSDAIYVMNADWSVLQRLSGKQFLPDDDNEACWQEAYLHPEDRPALLAAIGEAIRTRSPLEVEHRVRTADGGVGWVQSRAVPVLDEAGTIREWFGAASDVTARRQAAEELARLNESLERQVAERTQALKDSLDFARLAMGAVNGIGAWTYDLVSDRIYCDEAVSDLYGIDPVQGSAGVMREVFLSHVHPDDLPRLRAVLKNGREASGDLELEYRIRHPDGSVRWVLSRGHTYFDMQGRPHRRLGVAVETTCQRQLEEQLRQSQKMEAVGQLTGGLAHDFNNLLTGITGSLEMLRTRLAQGRHAEVGRYVKAAEGASRRAAALIHRLLAFSRRQTLDPRPTDMNRLIAGMEELIQRTVGPAITLRTIAAPDLWPVLADPNQLENALLNLCINARDAMPDGGRLSIETGHRWLDEAAAQDLELSPGWYVSLCVADTGGGMTEDVIAKAFDPFFTTKPMGEGTGLGLSMVYGFVRQSGGQVRIASEPGGGATVCFYLPRHLGQADMADQPAGTMAPRTGSGETVLVVDDEPTIRMLITEILEELGYAAIEAADGASGLQVLRSAARIDLLVTDVGLPGGMNGRQMADAARRARPGLKVLFITGYAENAVLGEGSLAPGMHVMTKPFSMDVLAVRIRELIAGD</sequence>
<dbReference type="AlphaFoldDB" id="A0A5B2TGB4"/>
<dbReference type="InterPro" id="IPR011006">
    <property type="entry name" value="CheY-like_superfamily"/>
</dbReference>
<evidence type="ECO:0000313" key="9">
    <source>
        <dbReference type="EMBL" id="KAA2213522.1"/>
    </source>
</evidence>
<dbReference type="InterPro" id="IPR000014">
    <property type="entry name" value="PAS"/>
</dbReference>
<dbReference type="InterPro" id="IPR013655">
    <property type="entry name" value="PAS_fold_3"/>
</dbReference>
<name>A0A5B2TGB4_9PROT</name>
<organism evidence="9 10">
    <name type="scientific">Teichococcus oryzae</name>
    <dbReference type="NCBI Taxonomy" id="1608942"/>
    <lineage>
        <taxon>Bacteria</taxon>
        <taxon>Pseudomonadati</taxon>
        <taxon>Pseudomonadota</taxon>
        <taxon>Alphaproteobacteria</taxon>
        <taxon>Acetobacterales</taxon>
        <taxon>Roseomonadaceae</taxon>
        <taxon>Roseomonas</taxon>
    </lineage>
</organism>
<dbReference type="Pfam" id="PF00512">
    <property type="entry name" value="HisKA"/>
    <property type="match status" value="1"/>
</dbReference>
<feature type="domain" description="PAC" evidence="8">
    <location>
        <begin position="241"/>
        <end position="296"/>
    </location>
</feature>
<proteinExistence type="predicted"/>
<dbReference type="Pfam" id="PF08448">
    <property type="entry name" value="PAS_4"/>
    <property type="match status" value="2"/>
</dbReference>
<dbReference type="InterPro" id="IPR003594">
    <property type="entry name" value="HATPase_dom"/>
</dbReference>
<dbReference type="Gene3D" id="3.40.50.2300">
    <property type="match status" value="1"/>
</dbReference>
<gene>
    <name evidence="9" type="ORF">F0Q34_09825</name>
</gene>
<accession>A0A5B2TGB4</accession>
<dbReference type="SMART" id="SM00387">
    <property type="entry name" value="HATPase_c"/>
    <property type="match status" value="1"/>
</dbReference>
<evidence type="ECO:0000256" key="3">
    <source>
        <dbReference type="ARBA" id="ARBA00022553"/>
    </source>
</evidence>
<dbReference type="PROSITE" id="PS50113">
    <property type="entry name" value="PAC"/>
    <property type="match status" value="3"/>
</dbReference>
<evidence type="ECO:0000256" key="1">
    <source>
        <dbReference type="ARBA" id="ARBA00000085"/>
    </source>
</evidence>
<dbReference type="InterPro" id="IPR000700">
    <property type="entry name" value="PAS-assoc_C"/>
</dbReference>
<dbReference type="InterPro" id="IPR005467">
    <property type="entry name" value="His_kinase_dom"/>
</dbReference>
<dbReference type="RefSeq" id="WP_149812026.1">
    <property type="nucleotide sequence ID" value="NZ_VUKA01000003.1"/>
</dbReference>
<dbReference type="SMART" id="SM00448">
    <property type="entry name" value="REC"/>
    <property type="match status" value="1"/>
</dbReference>
<keyword evidence="10" id="KW-1185">Reference proteome</keyword>
<dbReference type="SMART" id="SM00086">
    <property type="entry name" value="PAC"/>
    <property type="match status" value="3"/>
</dbReference>
<dbReference type="PROSITE" id="PS50109">
    <property type="entry name" value="HIS_KIN"/>
    <property type="match status" value="1"/>
</dbReference>
<dbReference type="OrthoDB" id="9796100at2"/>
<feature type="modified residue" description="4-aspartylphosphate" evidence="4">
    <location>
        <position position="877"/>
    </location>
</feature>
<dbReference type="Gene3D" id="1.10.287.130">
    <property type="match status" value="1"/>
</dbReference>
<dbReference type="Gene3D" id="2.10.70.100">
    <property type="match status" value="1"/>
</dbReference>
<dbReference type="EMBL" id="VUKA01000003">
    <property type="protein sequence ID" value="KAA2213522.1"/>
    <property type="molecule type" value="Genomic_DNA"/>
</dbReference>
<dbReference type="Gene3D" id="3.30.450.20">
    <property type="entry name" value="PAS domain"/>
    <property type="match status" value="4"/>
</dbReference>
<keyword evidence="3 4" id="KW-0597">Phosphoprotein</keyword>
<dbReference type="PANTHER" id="PTHR43065:SF42">
    <property type="entry name" value="TWO-COMPONENT SENSOR PPRA"/>
    <property type="match status" value="1"/>
</dbReference>
<dbReference type="SUPFAM" id="SSF52172">
    <property type="entry name" value="CheY-like"/>
    <property type="match status" value="1"/>
</dbReference>
<dbReference type="InterPro" id="IPR036097">
    <property type="entry name" value="HisK_dim/P_sf"/>
</dbReference>
<dbReference type="Gene3D" id="3.30.565.10">
    <property type="entry name" value="Histidine kinase-like ATPase, C-terminal domain"/>
    <property type="match status" value="1"/>
</dbReference>
<evidence type="ECO:0000259" key="7">
    <source>
        <dbReference type="PROSITE" id="PS50110"/>
    </source>
</evidence>
<evidence type="ECO:0000256" key="5">
    <source>
        <dbReference type="SAM" id="Coils"/>
    </source>
</evidence>
<dbReference type="SUPFAM" id="SSF55785">
    <property type="entry name" value="PYP-like sensor domain (PAS domain)"/>
    <property type="match status" value="4"/>
</dbReference>
<dbReference type="InterPro" id="IPR035965">
    <property type="entry name" value="PAS-like_dom_sf"/>
</dbReference>
<dbReference type="EC" id="2.7.13.3" evidence="2"/>
<dbReference type="Pfam" id="PF00072">
    <property type="entry name" value="Response_reg"/>
    <property type="match status" value="1"/>
</dbReference>
<dbReference type="CDD" id="cd00130">
    <property type="entry name" value="PAS"/>
    <property type="match status" value="2"/>
</dbReference>
<dbReference type="Proteomes" id="UP000322110">
    <property type="component" value="Unassembled WGS sequence"/>
</dbReference>
<dbReference type="GO" id="GO:0000155">
    <property type="term" value="F:phosphorelay sensor kinase activity"/>
    <property type="evidence" value="ECO:0007669"/>
    <property type="project" value="InterPro"/>
</dbReference>
<dbReference type="Pfam" id="PF02518">
    <property type="entry name" value="HATPase_c"/>
    <property type="match status" value="1"/>
</dbReference>
<dbReference type="PRINTS" id="PR00344">
    <property type="entry name" value="BCTRLSENSOR"/>
</dbReference>
<feature type="domain" description="PAC" evidence="8">
    <location>
        <begin position="367"/>
        <end position="419"/>
    </location>
</feature>
<dbReference type="InterPro" id="IPR003661">
    <property type="entry name" value="HisK_dim/P_dom"/>
</dbReference>
<dbReference type="InterPro" id="IPR004358">
    <property type="entry name" value="Sig_transdc_His_kin-like_C"/>
</dbReference>
<dbReference type="PANTHER" id="PTHR43065">
    <property type="entry name" value="SENSOR HISTIDINE KINASE"/>
    <property type="match status" value="1"/>
</dbReference>
<evidence type="ECO:0000259" key="8">
    <source>
        <dbReference type="PROSITE" id="PS50113"/>
    </source>
</evidence>
<dbReference type="CDD" id="cd00082">
    <property type="entry name" value="HisKA"/>
    <property type="match status" value="1"/>
</dbReference>
<dbReference type="InterPro" id="IPR001610">
    <property type="entry name" value="PAC"/>
</dbReference>
<dbReference type="SUPFAM" id="SSF55874">
    <property type="entry name" value="ATPase domain of HSP90 chaperone/DNA topoisomerase II/histidine kinase"/>
    <property type="match status" value="1"/>
</dbReference>
<evidence type="ECO:0000256" key="4">
    <source>
        <dbReference type="PROSITE-ProRule" id="PRU00169"/>
    </source>
</evidence>
<dbReference type="Pfam" id="PF08447">
    <property type="entry name" value="PAS_3"/>
    <property type="match status" value="2"/>
</dbReference>
<keyword evidence="5" id="KW-0175">Coiled coil</keyword>
<evidence type="ECO:0000259" key="6">
    <source>
        <dbReference type="PROSITE" id="PS50109"/>
    </source>
</evidence>
<evidence type="ECO:0000313" key="10">
    <source>
        <dbReference type="Proteomes" id="UP000322110"/>
    </source>
</evidence>
<dbReference type="SMART" id="SM00388">
    <property type="entry name" value="HisKA"/>
    <property type="match status" value="1"/>
</dbReference>